<evidence type="ECO:0000313" key="2">
    <source>
        <dbReference type="Proteomes" id="UP001165960"/>
    </source>
</evidence>
<reference evidence="1" key="1">
    <citation type="submission" date="2022-04" db="EMBL/GenBank/DDBJ databases">
        <title>Genome of the entomopathogenic fungus Entomophthora muscae.</title>
        <authorList>
            <person name="Elya C."/>
            <person name="Lovett B.R."/>
            <person name="Lee E."/>
            <person name="Macias A.M."/>
            <person name="Hajek A.E."/>
            <person name="De Bivort B.L."/>
            <person name="Kasson M.T."/>
            <person name="De Fine Licht H.H."/>
            <person name="Stajich J.E."/>
        </authorList>
    </citation>
    <scope>NUCLEOTIDE SEQUENCE</scope>
    <source>
        <strain evidence="1">Berkeley</strain>
    </source>
</reference>
<proteinExistence type="predicted"/>
<dbReference type="EMBL" id="QTSX02000191">
    <property type="protein sequence ID" value="KAJ9087829.1"/>
    <property type="molecule type" value="Genomic_DNA"/>
</dbReference>
<keyword evidence="2" id="KW-1185">Reference proteome</keyword>
<name>A0ACC2ULN3_9FUNG</name>
<sequence length="565" mass="63652">MLFERGVVSKVVCKSFAARREIIVALDPLATKPDGFYRWSAFDGTFRGYFNAVLKLRGVKFAHSLVLSLLRQINPSDMANAYNAVISCAAWISEPAGSIKMATEFMDEMLQLKLTPAPSTCHRLIVGTLNEKTSKDMQCTLNCAMGVFRATLPVVGVLPRETYLTLISHLDASSNGNPINFRYVIEVFNQMLEKKSTPNLLLYNIALKNYARLSSDPGAQAQGTYMDQPEDGVVEEERELHKGSWHLLCMAQIWCHMKANGVAPDTYTLNAFMEFFCNCTKLNPMWVLAAMDARIKLFLEHGAKMNGITLMYLINIHGKLDNLKGINGVLDYATKESVDIDNFALSSAINQNLRLKNPHGAIRWFETLTGPSFGLVPDTAVLSLMVDVYSKLNKVEHMDRYWQMCCQPQLLVSGNAAPPTLNLTIYQRIINAYANVIKASSAFAKPPNTKDILWRVQMIFRRLQSEQHMHPDIYSYNVYLKAHISYLLTFRGKADFESSYSMAKQVYKTIMDDTRVCPDHITFSTFLNAIADLLLKTSMNSNNLLKDAEAIIQDMEARKFPLTCT</sequence>
<comment type="caution">
    <text evidence="1">The sequence shown here is derived from an EMBL/GenBank/DDBJ whole genome shotgun (WGS) entry which is preliminary data.</text>
</comment>
<protein>
    <submittedName>
        <fullName evidence="1">Uncharacterized protein</fullName>
    </submittedName>
</protein>
<organism evidence="1 2">
    <name type="scientific">Entomophthora muscae</name>
    <dbReference type="NCBI Taxonomy" id="34485"/>
    <lineage>
        <taxon>Eukaryota</taxon>
        <taxon>Fungi</taxon>
        <taxon>Fungi incertae sedis</taxon>
        <taxon>Zoopagomycota</taxon>
        <taxon>Entomophthoromycotina</taxon>
        <taxon>Entomophthoromycetes</taxon>
        <taxon>Entomophthorales</taxon>
        <taxon>Entomophthoraceae</taxon>
        <taxon>Entomophthora</taxon>
    </lineage>
</organism>
<dbReference type="Proteomes" id="UP001165960">
    <property type="component" value="Unassembled WGS sequence"/>
</dbReference>
<accession>A0ACC2ULN3</accession>
<evidence type="ECO:0000313" key="1">
    <source>
        <dbReference type="EMBL" id="KAJ9087829.1"/>
    </source>
</evidence>
<gene>
    <name evidence="1" type="ORF">DSO57_1029233</name>
</gene>